<keyword evidence="6" id="KW-0255">Endonuclease</keyword>
<name>A0A3Q8C9E7_9LACO</name>
<dbReference type="CDD" id="cd00085">
    <property type="entry name" value="HNHc"/>
    <property type="match status" value="1"/>
</dbReference>
<dbReference type="PANTHER" id="PTHR41286:SF1">
    <property type="entry name" value="HNH NUCLEASE YAJD-RELATED"/>
    <property type="match status" value="1"/>
</dbReference>
<dbReference type="Gene3D" id="1.10.30.50">
    <property type="match status" value="1"/>
</dbReference>
<accession>A0A3Q8C9E7</accession>
<dbReference type="Proteomes" id="UP000314960">
    <property type="component" value="Chromosome"/>
</dbReference>
<evidence type="ECO:0000256" key="3">
    <source>
        <dbReference type="ARBA" id="ARBA00038412"/>
    </source>
</evidence>
<dbReference type="KEGG" id="lhw:BSQ49_05045"/>
<proteinExistence type="inferred from homology"/>
<dbReference type="InterPro" id="IPR003615">
    <property type="entry name" value="HNH_nuc"/>
</dbReference>
<dbReference type="InterPro" id="IPR002711">
    <property type="entry name" value="HNH"/>
</dbReference>
<evidence type="ECO:0000256" key="2">
    <source>
        <dbReference type="ARBA" id="ARBA00022801"/>
    </source>
</evidence>
<protein>
    <recommendedName>
        <fullName evidence="4">Putative HNH nuclease YajD</fullName>
    </recommendedName>
</protein>
<gene>
    <name evidence="6" type="ORF">BSQ49_05045</name>
</gene>
<sequence>MKIQTETHEQRAMFYNSQEWRELREQALIRDNYECQWCKAEGRVTTTDTILEVDHIKELEYHPELAMELSNLRTLCKDCHNKRHHRMNYSTHKLKRKHNRWESDERWD</sequence>
<evidence type="ECO:0000313" key="6">
    <source>
        <dbReference type="EMBL" id="AUJ29621.1"/>
    </source>
</evidence>
<reference evidence="6 7" key="1">
    <citation type="submission" date="2016-11" db="EMBL/GenBank/DDBJ databases">
        <title>Interaction between Lactobacillus species and yeast in water kefir.</title>
        <authorList>
            <person name="Behr J."/>
            <person name="Xu D."/>
            <person name="Vogel R.F."/>
        </authorList>
    </citation>
    <scope>NUCLEOTIDE SEQUENCE [LARGE SCALE GENOMIC DNA]</scope>
    <source>
        <strain evidence="6 7">TMW 1.1822</strain>
    </source>
</reference>
<evidence type="ECO:0000256" key="4">
    <source>
        <dbReference type="ARBA" id="ARBA00040194"/>
    </source>
</evidence>
<dbReference type="GO" id="GO:0005829">
    <property type="term" value="C:cytosol"/>
    <property type="evidence" value="ECO:0007669"/>
    <property type="project" value="TreeGrafter"/>
</dbReference>
<organism evidence="6 7">
    <name type="scientific">Liquorilactobacillus hordei</name>
    <dbReference type="NCBI Taxonomy" id="468911"/>
    <lineage>
        <taxon>Bacteria</taxon>
        <taxon>Bacillati</taxon>
        <taxon>Bacillota</taxon>
        <taxon>Bacilli</taxon>
        <taxon>Lactobacillales</taxon>
        <taxon>Lactobacillaceae</taxon>
        <taxon>Liquorilactobacillus</taxon>
    </lineage>
</organism>
<dbReference type="GO" id="GO:0008270">
    <property type="term" value="F:zinc ion binding"/>
    <property type="evidence" value="ECO:0007669"/>
    <property type="project" value="InterPro"/>
</dbReference>
<evidence type="ECO:0000256" key="1">
    <source>
        <dbReference type="ARBA" id="ARBA00022722"/>
    </source>
</evidence>
<evidence type="ECO:0000313" key="7">
    <source>
        <dbReference type="Proteomes" id="UP000314960"/>
    </source>
</evidence>
<dbReference type="RefSeq" id="WP_141053219.1">
    <property type="nucleotide sequence ID" value="NZ_CP018176.1"/>
</dbReference>
<comment type="similarity">
    <text evidence="3">Belongs to the HNH nuclease family.</text>
</comment>
<dbReference type="AlphaFoldDB" id="A0A3Q8C9E7"/>
<dbReference type="GO" id="GO:0003676">
    <property type="term" value="F:nucleic acid binding"/>
    <property type="evidence" value="ECO:0007669"/>
    <property type="project" value="InterPro"/>
</dbReference>
<evidence type="ECO:0000259" key="5">
    <source>
        <dbReference type="SMART" id="SM00507"/>
    </source>
</evidence>
<dbReference type="GO" id="GO:0016787">
    <property type="term" value="F:hydrolase activity"/>
    <property type="evidence" value="ECO:0007669"/>
    <property type="project" value="UniProtKB-KW"/>
</dbReference>
<dbReference type="GO" id="GO:0004519">
    <property type="term" value="F:endonuclease activity"/>
    <property type="evidence" value="ECO:0007669"/>
    <property type="project" value="UniProtKB-KW"/>
</dbReference>
<dbReference type="EMBL" id="CP018176">
    <property type="protein sequence ID" value="AUJ29621.1"/>
    <property type="molecule type" value="Genomic_DNA"/>
</dbReference>
<dbReference type="SMART" id="SM00507">
    <property type="entry name" value="HNHc"/>
    <property type="match status" value="1"/>
</dbReference>
<feature type="domain" description="HNH nuclease" evidence="5">
    <location>
        <begin position="22"/>
        <end position="81"/>
    </location>
</feature>
<dbReference type="Pfam" id="PF01844">
    <property type="entry name" value="HNH"/>
    <property type="match status" value="1"/>
</dbReference>
<keyword evidence="2" id="KW-0378">Hydrolase</keyword>
<keyword evidence="1" id="KW-0540">Nuclease</keyword>
<dbReference type="PANTHER" id="PTHR41286">
    <property type="entry name" value="HNH NUCLEASE YAJD-RELATED"/>
    <property type="match status" value="1"/>
</dbReference>